<gene>
    <name evidence="2" type="ORF">LHGZ1_1488</name>
</gene>
<dbReference type="InterPro" id="IPR022225">
    <property type="entry name" value="Phage_tail_fibre_N"/>
</dbReference>
<evidence type="ECO:0000313" key="3">
    <source>
        <dbReference type="Proteomes" id="UP000197424"/>
    </source>
</evidence>
<dbReference type="PANTHER" id="PTHR35191:SF1">
    <property type="entry name" value="PROPHAGE SIDE TAIL FIBER PROTEIN HOMOLOG STFQ-RELATED"/>
    <property type="match status" value="1"/>
</dbReference>
<accession>A0A248LIJ6</accession>
<protein>
    <submittedName>
        <fullName evidence="2">Tail fiber protein 2</fullName>
    </submittedName>
</protein>
<proteinExistence type="predicted"/>
<dbReference type="PANTHER" id="PTHR35191">
    <property type="entry name" value="PROPHAGE SIDE TAIL FIBER PROTEIN HOMOLOG STFQ-RELATED"/>
    <property type="match status" value="1"/>
</dbReference>
<organism evidence="2 3">
    <name type="scientific">Laribacter hongkongensis</name>
    <dbReference type="NCBI Taxonomy" id="168471"/>
    <lineage>
        <taxon>Bacteria</taxon>
        <taxon>Pseudomonadati</taxon>
        <taxon>Pseudomonadota</taxon>
        <taxon>Betaproteobacteria</taxon>
        <taxon>Neisseriales</taxon>
        <taxon>Aquaspirillaceae</taxon>
        <taxon>Laribacter</taxon>
    </lineage>
</organism>
<dbReference type="EMBL" id="CP022115">
    <property type="protein sequence ID" value="ASJ24319.1"/>
    <property type="molecule type" value="Genomic_DNA"/>
</dbReference>
<dbReference type="SUPFAM" id="SSF88874">
    <property type="entry name" value="Receptor-binding domain of short tail fibre protein gp12"/>
    <property type="match status" value="1"/>
</dbReference>
<sequence>MPATYYCLLTRIGEAKLANATALGTPLRITHMAVGDGGGSVPQPEPGQTALKHEQRRALINELKVDPVNPNQIIIEQVLPEDTGGWWIREVGAFDADGDLIAVGNCPESYKPVLAEGSGRTQIIRMVLIVSSTDAVTLKVDPSVVLATKQHVTEIVAKAVSDHLAQPDPHPQYLTEAEGKQRIDAAVAALVAGAPGALDTLKELADALGGDRNFSVTVMGMLASKLGKTEVAADAAKLGGQLPEYYAKASDLAKAAGIPLLFTLWCPNRAAIPAGYAPADGQMLSRSLYPDAWSGIAAGNVPVATDAAWLATPTERGKFTAGDGSTTFRLPDYNGKSAGGLGAVFMRGDGALSAGTDGVIQSDMDRPPLPVSTTNNGFAAATLNGSTAELLAWSGTASSGGKTAWPPTTETRPLNVTGCWAIRLFGSVTNPGAADASQLATEVARLWAQKLDSSAAFGVGQAVQNVTGSRSINTTYYNTTGRPIYAFITLAMNTTANSIITINGVAMTGTGGTTGAIGMCSAPIPPGASYSVSVSAGTPTISSWIEFR</sequence>
<reference evidence="3" key="1">
    <citation type="submission" date="2017-06" db="EMBL/GenBank/DDBJ databases">
        <title>Whole genome sequence of Laribacter hongkongensis LHGZ1.</title>
        <authorList>
            <person name="Chen D."/>
            <person name="Wu H."/>
            <person name="Chen J."/>
        </authorList>
    </citation>
    <scope>NUCLEOTIDE SEQUENCE [LARGE SCALE GENOMIC DNA]</scope>
    <source>
        <strain evidence="3">LHGZ1</strain>
    </source>
</reference>
<dbReference type="AlphaFoldDB" id="A0A248LIJ6"/>
<dbReference type="InterPro" id="IPR051934">
    <property type="entry name" value="Phage_Tail_Fiber_Structural"/>
</dbReference>
<name>A0A248LIJ6_9NEIS</name>
<evidence type="ECO:0000259" key="1">
    <source>
        <dbReference type="Pfam" id="PF12571"/>
    </source>
</evidence>
<feature type="domain" description="Phage tail fibre protein N-terminal" evidence="1">
    <location>
        <begin position="1"/>
        <end position="150"/>
    </location>
</feature>
<evidence type="ECO:0000313" key="2">
    <source>
        <dbReference type="EMBL" id="ASJ24319.1"/>
    </source>
</evidence>
<dbReference type="Pfam" id="PF12571">
    <property type="entry name" value="Phage_tail_fib"/>
    <property type="match status" value="1"/>
</dbReference>
<dbReference type="Proteomes" id="UP000197424">
    <property type="component" value="Chromosome"/>
</dbReference>
<dbReference type="RefSeq" id="WP_232054617.1">
    <property type="nucleotide sequence ID" value="NZ_CP022115.1"/>
</dbReference>